<dbReference type="SMART" id="SM00342">
    <property type="entry name" value="HTH_ARAC"/>
    <property type="match status" value="1"/>
</dbReference>
<gene>
    <name evidence="5" type="ORF">MRM62_16350</name>
</gene>
<dbReference type="InterPro" id="IPR018060">
    <property type="entry name" value="HTH_AraC"/>
</dbReference>
<keyword evidence="2" id="KW-0238">DNA-binding</keyword>
<dbReference type="PANTHER" id="PTHR43280">
    <property type="entry name" value="ARAC-FAMILY TRANSCRIPTIONAL REGULATOR"/>
    <property type="match status" value="1"/>
</dbReference>
<organism evidence="5">
    <name type="scientific">bacterium 19CA03SA04</name>
    <dbReference type="NCBI Taxonomy" id="2920698"/>
    <lineage>
        <taxon>Bacteria</taxon>
    </lineage>
</organism>
<evidence type="ECO:0000256" key="3">
    <source>
        <dbReference type="ARBA" id="ARBA00023163"/>
    </source>
</evidence>
<evidence type="ECO:0000313" key="5">
    <source>
        <dbReference type="EMBL" id="XAG26154.1"/>
    </source>
</evidence>
<dbReference type="InterPro" id="IPR009057">
    <property type="entry name" value="Homeodomain-like_sf"/>
</dbReference>
<name>A0AAU6T211_UNCXX</name>
<evidence type="ECO:0000259" key="4">
    <source>
        <dbReference type="PROSITE" id="PS01124"/>
    </source>
</evidence>
<accession>A0AAU6T211</accession>
<evidence type="ECO:0000256" key="2">
    <source>
        <dbReference type="ARBA" id="ARBA00023125"/>
    </source>
</evidence>
<dbReference type="GO" id="GO:0043565">
    <property type="term" value="F:sequence-specific DNA binding"/>
    <property type="evidence" value="ECO:0007669"/>
    <property type="project" value="InterPro"/>
</dbReference>
<proteinExistence type="predicted"/>
<reference evidence="5" key="1">
    <citation type="submission" date="2022-03" db="EMBL/GenBank/DDBJ databases">
        <title>Sea Food Isolates.</title>
        <authorList>
            <person name="Li c."/>
        </authorList>
    </citation>
    <scope>NUCLEOTIDE SEQUENCE</scope>
    <source>
        <strain evidence="5">19CA03SA04</strain>
    </source>
</reference>
<dbReference type="Pfam" id="PF12833">
    <property type="entry name" value="HTH_18"/>
    <property type="match status" value="1"/>
</dbReference>
<dbReference type="SUPFAM" id="SSF46689">
    <property type="entry name" value="Homeodomain-like"/>
    <property type="match status" value="2"/>
</dbReference>
<dbReference type="GO" id="GO:0003700">
    <property type="term" value="F:DNA-binding transcription factor activity"/>
    <property type="evidence" value="ECO:0007669"/>
    <property type="project" value="InterPro"/>
</dbReference>
<protein>
    <submittedName>
        <fullName evidence="5">AraC family transcriptional regulator</fullName>
    </submittedName>
</protein>
<evidence type="ECO:0000256" key="1">
    <source>
        <dbReference type="ARBA" id="ARBA00023015"/>
    </source>
</evidence>
<dbReference type="Gene3D" id="1.10.10.60">
    <property type="entry name" value="Homeodomain-like"/>
    <property type="match status" value="2"/>
</dbReference>
<keyword evidence="3" id="KW-0804">Transcription</keyword>
<keyword evidence="1" id="KW-0805">Transcription regulation</keyword>
<dbReference type="EMBL" id="CP095341">
    <property type="protein sequence ID" value="XAG26154.1"/>
    <property type="molecule type" value="Genomic_DNA"/>
</dbReference>
<feature type="domain" description="HTH araC/xylS-type" evidence="4">
    <location>
        <begin position="195"/>
        <end position="293"/>
    </location>
</feature>
<dbReference type="AlphaFoldDB" id="A0AAU6T211"/>
<dbReference type="PROSITE" id="PS01124">
    <property type="entry name" value="HTH_ARAC_FAMILY_2"/>
    <property type="match status" value="1"/>
</dbReference>
<dbReference type="PANTHER" id="PTHR43280:SF27">
    <property type="entry name" value="TRANSCRIPTIONAL REGULATOR MTLR"/>
    <property type="match status" value="1"/>
</dbReference>
<sequence length="301" mass="34529">MRPLIENVLQDPSCDWLIRHYHCQANTEEFSCPWHYHTEYELVLYHNPNNNFQGNYFAGDASGTVDNHTLLLYGPGLPHMITGRLHHKQAQALHSTIVWFKQEWVDKIQTILPRTQPIKRLLEGSAYGLQLCSATAQRIAKQLSGIEMLDHSYQALRVIESLLIMAEDQNARRLSASAYRLSQLSADSEAHKKVHLAKQYIESHFAEPIKITDLCRTLHMSESSTYRLFEKHYSMSFSEHLKQFRIGKACELLASSSLPIALVAEKTGFSNLSNFNRQFKTIKAMTPKAFRNQFQSPSIHS</sequence>